<keyword evidence="1" id="KW-1133">Transmembrane helix</keyword>
<keyword evidence="1" id="KW-0812">Transmembrane</keyword>
<protein>
    <submittedName>
        <fullName evidence="2">Uncharacterized protein</fullName>
    </submittedName>
</protein>
<dbReference type="Proteomes" id="UP000314294">
    <property type="component" value="Unassembled WGS sequence"/>
</dbReference>
<name>A0A4Z2HFL3_9TELE</name>
<sequence>MWVESKELWTVLQFNKSQMFRLKESPRCLAANGWFREIPSYGDRNIESIEGPNSPNAMKHSNGVPRTTPNKHTTIIIIITIIITIIFTTTTIIIIIIIIINNTRHHPHMFPGSVKIVSQSDVTQCHLITRAEVPCGRAFVHQLEQRVPDVGHVVFNQISNETETISDSSIRETSRKVEVTWFAFAPTAAPFCTVQWDVQHICKSKALCCLEQLWTSNNRRQDYKATINTPKPPHVEEVDRRLALNMTRGPAVSPMCALHVARTIPRCGNVALHWIPDVVLDPD</sequence>
<feature type="transmembrane region" description="Helical" evidence="1">
    <location>
        <begin position="75"/>
        <end position="100"/>
    </location>
</feature>
<keyword evidence="1" id="KW-0472">Membrane</keyword>
<reference evidence="2 3" key="1">
    <citation type="submission" date="2019-03" db="EMBL/GenBank/DDBJ databases">
        <title>First draft genome of Liparis tanakae, snailfish: a comprehensive survey of snailfish specific genes.</title>
        <authorList>
            <person name="Kim W."/>
            <person name="Song I."/>
            <person name="Jeong J.-H."/>
            <person name="Kim D."/>
            <person name="Kim S."/>
            <person name="Ryu S."/>
            <person name="Song J.Y."/>
            <person name="Lee S.K."/>
        </authorList>
    </citation>
    <scope>NUCLEOTIDE SEQUENCE [LARGE SCALE GENOMIC DNA]</scope>
    <source>
        <tissue evidence="2">Muscle</tissue>
    </source>
</reference>
<dbReference type="AlphaFoldDB" id="A0A4Z2HFL3"/>
<evidence type="ECO:0000313" key="3">
    <source>
        <dbReference type="Proteomes" id="UP000314294"/>
    </source>
</evidence>
<accession>A0A4Z2HFL3</accession>
<evidence type="ECO:0000256" key="1">
    <source>
        <dbReference type="SAM" id="Phobius"/>
    </source>
</evidence>
<dbReference type="EMBL" id="SRLO01000259">
    <property type="protein sequence ID" value="TNN64085.1"/>
    <property type="molecule type" value="Genomic_DNA"/>
</dbReference>
<gene>
    <name evidence="2" type="ORF">EYF80_025703</name>
</gene>
<proteinExistence type="predicted"/>
<evidence type="ECO:0000313" key="2">
    <source>
        <dbReference type="EMBL" id="TNN64085.1"/>
    </source>
</evidence>
<keyword evidence="3" id="KW-1185">Reference proteome</keyword>
<comment type="caution">
    <text evidence="2">The sequence shown here is derived from an EMBL/GenBank/DDBJ whole genome shotgun (WGS) entry which is preliminary data.</text>
</comment>
<organism evidence="2 3">
    <name type="scientific">Liparis tanakae</name>
    <name type="common">Tanaka's snailfish</name>
    <dbReference type="NCBI Taxonomy" id="230148"/>
    <lineage>
        <taxon>Eukaryota</taxon>
        <taxon>Metazoa</taxon>
        <taxon>Chordata</taxon>
        <taxon>Craniata</taxon>
        <taxon>Vertebrata</taxon>
        <taxon>Euteleostomi</taxon>
        <taxon>Actinopterygii</taxon>
        <taxon>Neopterygii</taxon>
        <taxon>Teleostei</taxon>
        <taxon>Neoteleostei</taxon>
        <taxon>Acanthomorphata</taxon>
        <taxon>Eupercaria</taxon>
        <taxon>Perciformes</taxon>
        <taxon>Cottioidei</taxon>
        <taxon>Cottales</taxon>
        <taxon>Liparidae</taxon>
        <taxon>Liparis</taxon>
    </lineage>
</organism>